<dbReference type="InterPro" id="IPR045113">
    <property type="entry name" value="Rpb7-like"/>
</dbReference>
<keyword evidence="9" id="KW-1185">Reference proteome</keyword>
<dbReference type="PANTHER" id="PTHR12709:SF5">
    <property type="entry name" value="DNA-DIRECTED RNA POLYMERASE I SUBUNIT RPA43"/>
    <property type="match status" value="1"/>
</dbReference>
<dbReference type="Pfam" id="PF17875">
    <property type="entry name" value="RPA43_OB"/>
    <property type="match status" value="1"/>
</dbReference>
<dbReference type="AlphaFoldDB" id="A0A6J3MEM4"/>
<gene>
    <name evidence="10" type="ORF">K489DRAFT_334082</name>
</gene>
<evidence type="ECO:0000256" key="4">
    <source>
        <dbReference type="ARBA" id="ARBA00022553"/>
    </source>
</evidence>
<comment type="similarity">
    <text evidence="2">Belongs to the eukaryotic RPA43 RNA polymerase subunit family.</text>
</comment>
<protein>
    <recommendedName>
        <fullName evidence="7">DNA-directed RNA polymerase subunit</fullName>
    </recommendedName>
</protein>
<name>A0A6J3MEM4_9PEZI</name>
<evidence type="ECO:0000313" key="9">
    <source>
        <dbReference type="Proteomes" id="UP000504637"/>
    </source>
</evidence>
<dbReference type="InterPro" id="IPR036898">
    <property type="entry name" value="RNA_pol_Rpb7-like_N_sf"/>
</dbReference>
<evidence type="ECO:0000256" key="6">
    <source>
        <dbReference type="ARBA" id="ARBA00023242"/>
    </source>
</evidence>
<dbReference type="GeneID" id="54359978"/>
<sequence>MARVHAKEKAQLVSRANQGQSSSPFVQTTKSLYLSVSPCAAHFPIEGLCAEHISPLLLTYYPPFEGVVLSYSNPRISEHPNEKQANNNDEVRTVFSRSIDEYGVTYVWLSAEFLIFQPRRGTLLEGYVTLQNESILGLLCYNYFNAGIQAEKLAKDWTWDGEAFVDASGKKVDGKLTFKVEDFEASGTESIQISGTLLY</sequence>
<reference evidence="10" key="1">
    <citation type="submission" date="2020-01" db="EMBL/GenBank/DDBJ databases">
        <authorList>
            <consortium name="DOE Joint Genome Institute"/>
            <person name="Haridas S."/>
            <person name="Albert R."/>
            <person name="Binder M."/>
            <person name="Bloem J."/>
            <person name="Labutti K."/>
            <person name="Salamov A."/>
            <person name="Andreopoulos B."/>
            <person name="Baker S.E."/>
            <person name="Barry K."/>
            <person name="Bills G."/>
            <person name="Bluhm B.H."/>
            <person name="Cannon C."/>
            <person name="Castanera R."/>
            <person name="Culley D.E."/>
            <person name="Daum C."/>
            <person name="Ezra D."/>
            <person name="Gonzalez J.B."/>
            <person name="Henrissat B."/>
            <person name="Kuo A."/>
            <person name="Liang C."/>
            <person name="Lipzen A."/>
            <person name="Lutzoni F."/>
            <person name="Magnuson J."/>
            <person name="Mondo S."/>
            <person name="Nolan M."/>
            <person name="Ohm R."/>
            <person name="Pangilinan J."/>
            <person name="Park H.-J."/>
            <person name="Ramirez L."/>
            <person name="Alfaro M."/>
            <person name="Sun H."/>
            <person name="Tritt A."/>
            <person name="Yoshinaga Y."/>
            <person name="Zwiers L.-H."/>
            <person name="Turgeon B.G."/>
            <person name="Goodwin S.B."/>
            <person name="Spatafora J.W."/>
            <person name="Crous P.W."/>
            <person name="Grigoriev I.V."/>
        </authorList>
    </citation>
    <scope>NUCLEOTIDE SEQUENCE</scope>
    <source>
        <strain evidence="10">CBS 342.82</strain>
    </source>
</reference>
<dbReference type="RefSeq" id="XP_033462343.1">
    <property type="nucleotide sequence ID" value="XM_033602178.1"/>
</dbReference>
<evidence type="ECO:0000256" key="2">
    <source>
        <dbReference type="ARBA" id="ARBA00005930"/>
    </source>
</evidence>
<dbReference type="PANTHER" id="PTHR12709">
    <property type="entry name" value="DNA-DIRECTED RNA POLYMERASE II, III"/>
    <property type="match status" value="1"/>
</dbReference>
<evidence type="ECO:0000256" key="7">
    <source>
        <dbReference type="RuleBase" id="RU369086"/>
    </source>
</evidence>
<dbReference type="FunFam" id="3.30.1490.120:FF:000004">
    <property type="entry name" value="RNA polymerase I subunit Rpa43"/>
    <property type="match status" value="1"/>
</dbReference>
<keyword evidence="4" id="KW-0597">Phosphoprotein</keyword>
<evidence type="ECO:0000256" key="1">
    <source>
        <dbReference type="ARBA" id="ARBA00004604"/>
    </source>
</evidence>
<dbReference type="GO" id="GO:0006362">
    <property type="term" value="P:transcription elongation by RNA polymerase I"/>
    <property type="evidence" value="ECO:0007669"/>
    <property type="project" value="UniProtKB-ARBA"/>
</dbReference>
<dbReference type="Gene3D" id="3.30.1490.120">
    <property type="entry name" value="RNA polymerase Rpb7-like, N-terminal domain"/>
    <property type="match status" value="1"/>
</dbReference>
<dbReference type="Proteomes" id="UP000504637">
    <property type="component" value="Unplaced"/>
</dbReference>
<comment type="function">
    <text evidence="7">DNA-dependent RNA polymerase which catalyzes the transcription of DNA into RNA using the four ribonucleoside triphosphates as substrates.</text>
</comment>
<keyword evidence="6 7" id="KW-0539">Nucleus</keyword>
<comment type="subcellular location">
    <subcellularLocation>
        <location evidence="1">Nucleus</location>
        <location evidence="1">Nucleolus</location>
    </subcellularLocation>
</comment>
<evidence type="ECO:0000313" key="10">
    <source>
        <dbReference type="RefSeq" id="XP_033462343.1"/>
    </source>
</evidence>
<feature type="domain" description="RPA43 OB" evidence="8">
    <location>
        <begin position="118"/>
        <end position="161"/>
    </location>
</feature>
<evidence type="ECO:0000259" key="8">
    <source>
        <dbReference type="Pfam" id="PF17875"/>
    </source>
</evidence>
<keyword evidence="5 7" id="KW-0804">Transcription</keyword>
<dbReference type="GO" id="GO:0006361">
    <property type="term" value="P:transcription initiation at RNA polymerase I promoter"/>
    <property type="evidence" value="ECO:0007669"/>
    <property type="project" value="UniProtKB-ARBA"/>
</dbReference>
<reference evidence="10" key="2">
    <citation type="submission" date="2020-04" db="EMBL/GenBank/DDBJ databases">
        <authorList>
            <consortium name="NCBI Genome Project"/>
        </authorList>
    </citation>
    <scope>NUCLEOTIDE SEQUENCE</scope>
    <source>
        <strain evidence="10">CBS 342.82</strain>
    </source>
</reference>
<dbReference type="Gene3D" id="2.40.50.1060">
    <property type="match status" value="1"/>
</dbReference>
<evidence type="ECO:0000256" key="3">
    <source>
        <dbReference type="ARBA" id="ARBA00022478"/>
    </source>
</evidence>
<keyword evidence="3 7" id="KW-0240">DNA-directed RNA polymerase</keyword>
<proteinExistence type="inferred from homology"/>
<reference evidence="10" key="3">
    <citation type="submission" date="2025-08" db="UniProtKB">
        <authorList>
            <consortium name="RefSeq"/>
        </authorList>
    </citation>
    <scope>IDENTIFICATION</scope>
    <source>
        <strain evidence="10">CBS 342.82</strain>
    </source>
</reference>
<dbReference type="InterPro" id="IPR041178">
    <property type="entry name" value="RPA43_OB"/>
</dbReference>
<dbReference type="OrthoDB" id="10250504at2759"/>
<accession>A0A6J3MEM4</accession>
<evidence type="ECO:0000256" key="5">
    <source>
        <dbReference type="ARBA" id="ARBA00023163"/>
    </source>
</evidence>
<dbReference type="GO" id="GO:0005736">
    <property type="term" value="C:RNA polymerase I complex"/>
    <property type="evidence" value="ECO:0007669"/>
    <property type="project" value="TreeGrafter"/>
</dbReference>
<organism evidence="10">
    <name type="scientific">Dissoconium aciculare CBS 342.82</name>
    <dbReference type="NCBI Taxonomy" id="1314786"/>
    <lineage>
        <taxon>Eukaryota</taxon>
        <taxon>Fungi</taxon>
        <taxon>Dikarya</taxon>
        <taxon>Ascomycota</taxon>
        <taxon>Pezizomycotina</taxon>
        <taxon>Dothideomycetes</taxon>
        <taxon>Dothideomycetidae</taxon>
        <taxon>Mycosphaerellales</taxon>
        <taxon>Dissoconiaceae</taxon>
        <taxon>Dissoconium</taxon>
    </lineage>
</organism>